<comment type="caution">
    <text evidence="2">The sequence shown here is derived from an EMBL/GenBank/DDBJ whole genome shotgun (WGS) entry which is preliminary data.</text>
</comment>
<organism evidence="2 3">
    <name type="scientific">Lepraria finkii</name>
    <dbReference type="NCBI Taxonomy" id="1340010"/>
    <lineage>
        <taxon>Eukaryota</taxon>
        <taxon>Fungi</taxon>
        <taxon>Dikarya</taxon>
        <taxon>Ascomycota</taxon>
        <taxon>Pezizomycotina</taxon>
        <taxon>Lecanoromycetes</taxon>
        <taxon>OSLEUM clade</taxon>
        <taxon>Lecanoromycetidae</taxon>
        <taxon>Lecanorales</taxon>
        <taxon>Lecanorineae</taxon>
        <taxon>Stereocaulaceae</taxon>
        <taxon>Lepraria</taxon>
    </lineage>
</organism>
<evidence type="ECO:0000313" key="3">
    <source>
        <dbReference type="Proteomes" id="UP001590951"/>
    </source>
</evidence>
<evidence type="ECO:0000256" key="1">
    <source>
        <dbReference type="SAM" id="MobiDB-lite"/>
    </source>
</evidence>
<accession>A0ABR4AZS8</accession>
<protein>
    <submittedName>
        <fullName evidence="2">Uncharacterized protein</fullName>
    </submittedName>
</protein>
<feature type="compositionally biased region" description="Polar residues" evidence="1">
    <location>
        <begin position="92"/>
        <end position="108"/>
    </location>
</feature>
<reference evidence="2 3" key="1">
    <citation type="submission" date="2024-09" db="EMBL/GenBank/DDBJ databases">
        <title>Rethinking Asexuality: The Enigmatic Case of Functional Sexual Genes in Lepraria (Stereocaulaceae).</title>
        <authorList>
            <person name="Doellman M."/>
            <person name="Sun Y."/>
            <person name="Barcenas-Pena A."/>
            <person name="Lumbsch H.T."/>
            <person name="Grewe F."/>
        </authorList>
    </citation>
    <scope>NUCLEOTIDE SEQUENCE [LARGE SCALE GENOMIC DNA]</scope>
    <source>
        <strain evidence="2 3">Grewe 0041</strain>
    </source>
</reference>
<gene>
    <name evidence="2" type="ORF">ABVK25_009637</name>
</gene>
<feature type="compositionally biased region" description="Pro residues" evidence="1">
    <location>
        <begin position="71"/>
        <end position="85"/>
    </location>
</feature>
<sequence>MEVYIRCLLLQSFYSSPLQQRSSAAIISRLTRRESKNFFNFLTFKHSSCRDPNADSLLISITPQHEVVLVPPPPAPPHRIPPSPAAPLEANKSATVQRDHGSSYQSFSIRKRRPRLPAAIEPPTQPQAARTSIESKHDSK</sequence>
<keyword evidence="3" id="KW-1185">Reference proteome</keyword>
<proteinExistence type="predicted"/>
<feature type="region of interest" description="Disordered" evidence="1">
    <location>
        <begin position="71"/>
        <end position="140"/>
    </location>
</feature>
<dbReference type="EMBL" id="JBHFEH010000052">
    <property type="protein sequence ID" value="KAL2050134.1"/>
    <property type="molecule type" value="Genomic_DNA"/>
</dbReference>
<evidence type="ECO:0000313" key="2">
    <source>
        <dbReference type="EMBL" id="KAL2050134.1"/>
    </source>
</evidence>
<dbReference type="Proteomes" id="UP001590951">
    <property type="component" value="Unassembled WGS sequence"/>
</dbReference>
<name>A0ABR4AZS8_9LECA</name>